<accession>A0A504Y219</accession>
<evidence type="ECO:0000256" key="4">
    <source>
        <dbReference type="ARBA" id="ARBA00022884"/>
    </source>
</evidence>
<dbReference type="InterPro" id="IPR014001">
    <property type="entry name" value="Helicase_ATP-bd"/>
</dbReference>
<evidence type="ECO:0000256" key="1">
    <source>
        <dbReference type="ARBA" id="ARBA00022741"/>
    </source>
</evidence>
<keyword evidence="2 5" id="KW-0378">Hydrolase</keyword>
<comment type="catalytic activity">
    <reaction evidence="5">
        <text>ATP + H2O = ADP + phosphate + H(+)</text>
        <dbReference type="Rhea" id="RHEA:13065"/>
        <dbReference type="ChEBI" id="CHEBI:15377"/>
        <dbReference type="ChEBI" id="CHEBI:15378"/>
        <dbReference type="ChEBI" id="CHEBI:30616"/>
        <dbReference type="ChEBI" id="CHEBI:43474"/>
        <dbReference type="ChEBI" id="CHEBI:456216"/>
        <dbReference type="EC" id="3.6.4.13"/>
    </reaction>
</comment>
<dbReference type="GO" id="GO:0003723">
    <property type="term" value="F:RNA binding"/>
    <property type="evidence" value="ECO:0007669"/>
    <property type="project" value="UniProtKB-UniRule"/>
</dbReference>
<feature type="region of interest" description="Disordered" evidence="6">
    <location>
        <begin position="222"/>
        <end position="256"/>
    </location>
</feature>
<comment type="similarity">
    <text evidence="5">Belongs to the DEAD box helicase family.</text>
</comment>
<dbReference type="InterPro" id="IPR011545">
    <property type="entry name" value="DEAD/DEAH_box_helicase_dom"/>
</dbReference>
<feature type="domain" description="Helicase ATP-binding" evidence="7">
    <location>
        <begin position="100"/>
        <end position="345"/>
    </location>
</feature>
<dbReference type="SMART" id="SM00487">
    <property type="entry name" value="DEXDc"/>
    <property type="match status" value="1"/>
</dbReference>
<dbReference type="SMART" id="SM00490">
    <property type="entry name" value="HELICc"/>
    <property type="match status" value="1"/>
</dbReference>
<dbReference type="Pfam" id="PF00270">
    <property type="entry name" value="DEAD"/>
    <property type="match status" value="1"/>
</dbReference>
<comment type="domain">
    <text evidence="5">The Q motif is unique to and characteristic of the DEAD box family of RNA helicases and controls ATP binding and hydrolysis.</text>
</comment>
<dbReference type="SUPFAM" id="SSF52540">
    <property type="entry name" value="P-loop containing nucleoside triphosphate hydrolases"/>
    <property type="match status" value="1"/>
</dbReference>
<comment type="caution">
    <text evidence="9">The sequence shown here is derived from an EMBL/GenBank/DDBJ whole genome shotgun (WGS) entry which is preliminary data.</text>
</comment>
<dbReference type="GO" id="GO:0005524">
    <property type="term" value="F:ATP binding"/>
    <property type="evidence" value="ECO:0007669"/>
    <property type="project" value="UniProtKB-UniRule"/>
</dbReference>
<gene>
    <name evidence="9" type="ORF">CGC20_22570</name>
</gene>
<dbReference type="PANTHER" id="PTHR24031">
    <property type="entry name" value="RNA HELICASE"/>
    <property type="match status" value="1"/>
</dbReference>
<reference evidence="10" key="1">
    <citation type="submission" date="2019-02" db="EMBL/GenBank/DDBJ databases">
        <title>FDA dAtabase for Regulatory Grade micrObial Sequences (FDA-ARGOS): Supporting development and validation of Infectious Disease Dx tests.</title>
        <authorList>
            <person name="Duncan R."/>
            <person name="Fisher C."/>
            <person name="Tallon L."/>
            <person name="Sadzewicz L."/>
            <person name="Sengamalay N."/>
            <person name="Ott S."/>
            <person name="Godinez A."/>
            <person name="Nagaraj S."/>
            <person name="Vavikolanu K."/>
            <person name="Vyas G."/>
            <person name="Nadendla S."/>
            <person name="Aluvathingal J."/>
            <person name="Sichtig H."/>
        </authorList>
    </citation>
    <scope>NUCLEOTIDE SEQUENCE [LARGE SCALE GENOMIC DNA]</scope>
    <source>
        <strain evidence="10">FDAARGOS_360</strain>
    </source>
</reference>
<feature type="domain" description="Helicase C-terminal" evidence="8">
    <location>
        <begin position="338"/>
        <end position="484"/>
    </location>
</feature>
<protein>
    <recommendedName>
        <fullName evidence="5">ATP-dependent RNA helicase</fullName>
        <ecNumber evidence="5">3.6.4.13</ecNumber>
    </recommendedName>
</protein>
<dbReference type="Gene3D" id="3.40.50.300">
    <property type="entry name" value="P-loop containing nucleotide triphosphate hydrolases"/>
    <property type="match status" value="2"/>
</dbReference>
<dbReference type="AlphaFoldDB" id="A0A504Y219"/>
<dbReference type="GO" id="GO:0016787">
    <property type="term" value="F:hydrolase activity"/>
    <property type="evidence" value="ECO:0007669"/>
    <property type="project" value="UniProtKB-KW"/>
</dbReference>
<dbReference type="EC" id="3.6.4.13" evidence="5"/>
<keyword evidence="1 5" id="KW-0547">Nucleotide-binding</keyword>
<name>A0A504Y219_LEIDO</name>
<sequence length="588" mass="64332">MSVYSWETADSAHRHRRKAKKTGTVVFHTDERVDTAFDRLQKEVIVEKLHFSRKEAEDALADPHHRANSVKTALMTASTAKVLQKTMNFKALLPCQAQCYRGIFNGRDVILHSRTGSGKTLAYALPLIERHLLLEQHQQPANVGATAGPFLLVFVFSNDLAMQTKRVLERVYGKQTTLRIAVAGFDDLHPTSDGRVVDILVGTLRSIDVAIRGHRVAAAATAAEEAEAQRDAHLPGKKRPRSARKPQQADEAIAGHGDTREAGIISPARVRAIVVDEVDITLGPRFSAMGRRMKNLLKFIRKANGSLADGLLNDFRAHHYVLCGATIPNWVLKAGFLGVKKYYYQLVTVGSAKLPPHLECFHQTCSVVDRVQTAIRLLTENTAFNGRVVVFDFNCGVAQVLLCTDIAARGLDFTEVDTVLMLNLPRDALASDTFVHRAGRTARVGRPGRCILLHDASEAALVDAIAKSTHVVFKALGPALAAAAGVSADSLRGGKVKTSAAANAGASDVALTSMKLVVRNPFRYTKPNVKVPSAMHVFNTNLDEPLKALLKDIREEGGSNGEVVLFRVPMSHVHEVKQRLWKYTLQEA</sequence>
<evidence type="ECO:0000256" key="2">
    <source>
        <dbReference type="ARBA" id="ARBA00022801"/>
    </source>
</evidence>
<dbReference type="InterPro" id="IPR027417">
    <property type="entry name" value="P-loop_NTPase"/>
</dbReference>
<keyword evidence="3 5" id="KW-0067">ATP-binding</keyword>
<evidence type="ECO:0000259" key="8">
    <source>
        <dbReference type="PROSITE" id="PS51194"/>
    </source>
</evidence>
<dbReference type="VEuPathDB" id="TriTrypDB:LDHU3_21.0720"/>
<dbReference type="VEuPathDB" id="TriTrypDB:LdCL_210011700"/>
<dbReference type="InterPro" id="IPR001650">
    <property type="entry name" value="Helicase_C-like"/>
</dbReference>
<feature type="region of interest" description="Disordered" evidence="6">
    <location>
        <begin position="1"/>
        <end position="21"/>
    </location>
</feature>
<dbReference type="GO" id="GO:0003724">
    <property type="term" value="F:RNA helicase activity"/>
    <property type="evidence" value="ECO:0007669"/>
    <property type="project" value="UniProtKB-EC"/>
</dbReference>
<dbReference type="EMBL" id="RHLD01000035">
    <property type="protein sequence ID" value="TPP54721.1"/>
    <property type="molecule type" value="Genomic_DNA"/>
</dbReference>
<dbReference type="PROSITE" id="PS51194">
    <property type="entry name" value="HELICASE_CTER"/>
    <property type="match status" value="1"/>
</dbReference>
<proteinExistence type="inferred from homology"/>
<evidence type="ECO:0000256" key="5">
    <source>
        <dbReference type="RuleBase" id="RU365068"/>
    </source>
</evidence>
<feature type="compositionally biased region" description="Basic residues" evidence="6">
    <location>
        <begin position="235"/>
        <end position="244"/>
    </location>
</feature>
<evidence type="ECO:0000256" key="3">
    <source>
        <dbReference type="ARBA" id="ARBA00022840"/>
    </source>
</evidence>
<organism evidence="9 10">
    <name type="scientific">Leishmania donovani</name>
    <dbReference type="NCBI Taxonomy" id="5661"/>
    <lineage>
        <taxon>Eukaryota</taxon>
        <taxon>Discoba</taxon>
        <taxon>Euglenozoa</taxon>
        <taxon>Kinetoplastea</taxon>
        <taxon>Metakinetoplastina</taxon>
        <taxon>Trypanosomatida</taxon>
        <taxon>Trypanosomatidae</taxon>
        <taxon>Leishmaniinae</taxon>
        <taxon>Leishmania</taxon>
    </lineage>
</organism>
<dbReference type="Pfam" id="PF00271">
    <property type="entry name" value="Helicase_C"/>
    <property type="match status" value="1"/>
</dbReference>
<evidence type="ECO:0000313" key="9">
    <source>
        <dbReference type="EMBL" id="TPP54721.1"/>
    </source>
</evidence>
<evidence type="ECO:0000256" key="6">
    <source>
        <dbReference type="SAM" id="MobiDB-lite"/>
    </source>
</evidence>
<keyword evidence="4 5" id="KW-0694">RNA-binding</keyword>
<evidence type="ECO:0000313" key="10">
    <source>
        <dbReference type="Proteomes" id="UP000318821"/>
    </source>
</evidence>
<dbReference type="PROSITE" id="PS51192">
    <property type="entry name" value="HELICASE_ATP_BIND_1"/>
    <property type="match status" value="1"/>
</dbReference>
<evidence type="ECO:0000259" key="7">
    <source>
        <dbReference type="PROSITE" id="PS51192"/>
    </source>
</evidence>
<dbReference type="VEuPathDB" id="TriTrypDB:LdBPK_210670.1"/>
<dbReference type="Proteomes" id="UP000318821">
    <property type="component" value="Unassembled WGS sequence"/>
</dbReference>
<keyword evidence="5 9" id="KW-0347">Helicase</keyword>
<comment type="function">
    <text evidence="5">RNA helicase.</text>
</comment>